<feature type="chain" id="PRO_5046080082" evidence="2">
    <location>
        <begin position="23"/>
        <end position="361"/>
    </location>
</feature>
<feature type="transmembrane region" description="Helical" evidence="1">
    <location>
        <begin position="260"/>
        <end position="284"/>
    </location>
</feature>
<keyword evidence="1" id="KW-0812">Transmembrane</keyword>
<dbReference type="Proteomes" id="UP001311730">
    <property type="component" value="Unassembled WGS sequence"/>
</dbReference>
<reference evidence="3 4" key="1">
    <citation type="submission" date="2023-12" db="EMBL/GenBank/DDBJ databases">
        <title>Genomic sequences of Capnocytophaga and Parvimonas strains.</title>
        <authorList>
            <person name="Watt R.M."/>
            <person name="Wang M."/>
            <person name="Yang T."/>
            <person name="Tong W.M."/>
        </authorList>
    </citation>
    <scope>NUCLEOTIDE SEQUENCE [LARGE SCALE GENOMIC DNA]</scope>
    <source>
        <strain evidence="3 4">CCUG 13096</strain>
    </source>
</reference>
<proteinExistence type="predicted"/>
<name>A0ABU5ZBD7_9FLAO</name>
<accession>A0ABU5ZBD7</accession>
<sequence>MNRHLLLLLLFACSWVSKANMAKPYTDGTSHTCLILTNDCSVTHEKIIAEIIKDDKNSFNNYIIRFRAKYHISSPKEQSIPLLFMASNYLNDQQVFVNGQAISSNSIDQEQDYPFLRKEEIIDTLQYSDGTPTRYNTYTKYYISYDGKEEEEVPPSDLIYFTAPLKTGENVIEVSYSAFPTTFHYGFLPPYRFEYNLYPSKFWKTFPEIEIEIHFPKELEFEQSSMEKEEYTVSDQLFKGKIKDITYGNYYWQFSPKPSWFGRIVLTINPLGFGAILFLVAAGLHIYTIRKKSKWGLWLGVFFAPLLFYVGLFAAIPFIDWVLGRPSNQGYVFLIAFTYPIFLIFYGMVTFIYYKYEKNKI</sequence>
<feature type="transmembrane region" description="Helical" evidence="1">
    <location>
        <begin position="331"/>
        <end position="354"/>
    </location>
</feature>
<evidence type="ECO:0000256" key="1">
    <source>
        <dbReference type="SAM" id="Phobius"/>
    </source>
</evidence>
<keyword evidence="4" id="KW-1185">Reference proteome</keyword>
<feature type="signal peptide" evidence="2">
    <location>
        <begin position="1"/>
        <end position="22"/>
    </location>
</feature>
<comment type="caution">
    <text evidence="3">The sequence shown here is derived from an EMBL/GenBank/DDBJ whole genome shotgun (WGS) entry which is preliminary data.</text>
</comment>
<evidence type="ECO:0000313" key="4">
    <source>
        <dbReference type="Proteomes" id="UP001311730"/>
    </source>
</evidence>
<feature type="transmembrane region" description="Helical" evidence="1">
    <location>
        <begin position="296"/>
        <end position="319"/>
    </location>
</feature>
<organism evidence="3 4">
    <name type="scientific">Capnocytophaga gingivalis</name>
    <dbReference type="NCBI Taxonomy" id="1017"/>
    <lineage>
        <taxon>Bacteria</taxon>
        <taxon>Pseudomonadati</taxon>
        <taxon>Bacteroidota</taxon>
        <taxon>Flavobacteriia</taxon>
        <taxon>Flavobacteriales</taxon>
        <taxon>Flavobacteriaceae</taxon>
        <taxon>Capnocytophaga</taxon>
    </lineage>
</organism>
<gene>
    <name evidence="3" type="ORF">VJJ08_13365</name>
</gene>
<keyword evidence="2" id="KW-0732">Signal</keyword>
<keyword evidence="1" id="KW-0472">Membrane</keyword>
<keyword evidence="1" id="KW-1133">Transmembrane helix</keyword>
<evidence type="ECO:0000313" key="3">
    <source>
        <dbReference type="EMBL" id="MEB3076277.1"/>
    </source>
</evidence>
<dbReference type="EMBL" id="JAYKBW010000018">
    <property type="protein sequence ID" value="MEB3076277.1"/>
    <property type="molecule type" value="Genomic_DNA"/>
</dbReference>
<protein>
    <submittedName>
        <fullName evidence="3">Uncharacterized protein</fullName>
    </submittedName>
</protein>
<dbReference type="RefSeq" id="WP_323984295.1">
    <property type="nucleotide sequence ID" value="NZ_JAYKBW010000018.1"/>
</dbReference>
<evidence type="ECO:0000256" key="2">
    <source>
        <dbReference type="SAM" id="SignalP"/>
    </source>
</evidence>